<sequence length="188" mass="21287">MEVTGRIKMIDETKAFGANGFRKREVVITTDEQYPQHIMIEFTQDKCDLLNNYQVGEPVRVSINLRGREWVTPQGETRYFNSIQGWRIEKGGENAPQQGYQQGYGAPQGYPQQGYGQPQGGYGQPQQGYGQPQQGYGQPQQGYGQPQQGYGQPAPQQFNQAPQQPVQPRDAFEPAQNFTQEEHDDLPF</sequence>
<feature type="compositionally biased region" description="Low complexity" evidence="1">
    <location>
        <begin position="124"/>
        <end position="168"/>
    </location>
</feature>
<evidence type="ECO:0000313" key="3">
    <source>
        <dbReference type="Proteomes" id="UP000037755"/>
    </source>
</evidence>
<dbReference type="InterPro" id="IPR021474">
    <property type="entry name" value="DUF3127"/>
</dbReference>
<feature type="region of interest" description="Disordered" evidence="1">
    <location>
        <begin position="91"/>
        <end position="188"/>
    </location>
</feature>
<dbReference type="OrthoDB" id="598142at2"/>
<protein>
    <recommendedName>
        <fullName evidence="4">DUF3127 domain-containing protein</fullName>
    </recommendedName>
</protein>
<evidence type="ECO:0008006" key="4">
    <source>
        <dbReference type="Google" id="ProtNLM"/>
    </source>
</evidence>
<dbReference type="EMBL" id="LIYD01000005">
    <property type="protein sequence ID" value="KOS06697.1"/>
    <property type="molecule type" value="Genomic_DNA"/>
</dbReference>
<proteinExistence type="predicted"/>
<dbReference type="RefSeq" id="WP_054408305.1">
    <property type="nucleotide sequence ID" value="NZ_FOYA01000016.1"/>
</dbReference>
<evidence type="ECO:0000313" key="2">
    <source>
        <dbReference type="EMBL" id="KOS06697.1"/>
    </source>
</evidence>
<dbReference type="Pfam" id="PF11325">
    <property type="entry name" value="DUF3127"/>
    <property type="match status" value="1"/>
</dbReference>
<name>A0A0M8MIU5_9FLAO</name>
<comment type="caution">
    <text evidence="2">The sequence shown here is derived from an EMBL/GenBank/DDBJ whole genome shotgun (WGS) entry which is preliminary data.</text>
</comment>
<accession>A0A0M8MIU5</accession>
<dbReference type="Proteomes" id="UP000037755">
    <property type="component" value="Unassembled WGS sequence"/>
</dbReference>
<dbReference type="PATRIC" id="fig|1202724.3.peg.2512"/>
<organism evidence="2 3">
    <name type="scientific">Flavobacterium akiainvivens</name>
    <dbReference type="NCBI Taxonomy" id="1202724"/>
    <lineage>
        <taxon>Bacteria</taxon>
        <taxon>Pseudomonadati</taxon>
        <taxon>Bacteroidota</taxon>
        <taxon>Flavobacteriia</taxon>
        <taxon>Flavobacteriales</taxon>
        <taxon>Flavobacteriaceae</taxon>
        <taxon>Flavobacterium</taxon>
    </lineage>
</organism>
<keyword evidence="3" id="KW-1185">Reference proteome</keyword>
<dbReference type="STRING" id="1202724.AM493_12125"/>
<evidence type="ECO:0000256" key="1">
    <source>
        <dbReference type="SAM" id="MobiDB-lite"/>
    </source>
</evidence>
<feature type="compositionally biased region" description="Low complexity" evidence="1">
    <location>
        <begin position="96"/>
        <end position="116"/>
    </location>
</feature>
<gene>
    <name evidence="2" type="ORF">AM493_12125</name>
</gene>
<dbReference type="AlphaFoldDB" id="A0A0M8MIU5"/>
<reference evidence="2 3" key="1">
    <citation type="submission" date="2015-08" db="EMBL/GenBank/DDBJ databases">
        <title>Whole genome sequence of Flavobacterium akiainvivens IK-1T, from decaying Wikstroemia oahuensis, an endemic Hawaiian shrub.</title>
        <authorList>
            <person name="Wan X."/>
            <person name="Hou S."/>
            <person name="Saito J."/>
            <person name="Donachie S."/>
        </authorList>
    </citation>
    <scope>NUCLEOTIDE SEQUENCE [LARGE SCALE GENOMIC DNA]</scope>
    <source>
        <strain evidence="2 3">IK-1</strain>
    </source>
</reference>